<organism evidence="3 4">
    <name type="scientific">Seminavis robusta</name>
    <dbReference type="NCBI Taxonomy" id="568900"/>
    <lineage>
        <taxon>Eukaryota</taxon>
        <taxon>Sar</taxon>
        <taxon>Stramenopiles</taxon>
        <taxon>Ochrophyta</taxon>
        <taxon>Bacillariophyta</taxon>
        <taxon>Bacillariophyceae</taxon>
        <taxon>Bacillariophycidae</taxon>
        <taxon>Naviculales</taxon>
        <taxon>Naviculaceae</taxon>
        <taxon>Seminavis</taxon>
    </lineage>
</organism>
<comment type="caution">
    <text evidence="3">The sequence shown here is derived from an EMBL/GenBank/DDBJ whole genome shotgun (WGS) entry which is preliminary data.</text>
</comment>
<dbReference type="EMBL" id="CAICTM010001002">
    <property type="protein sequence ID" value="CAB9519278.1"/>
    <property type="molecule type" value="Genomic_DNA"/>
</dbReference>
<sequence length="507" mass="57854">MVLNKINCRAQPGELESLKDDISSFSRGPLDRYDLDSIGFARLGLTRKRVALSILTFAVAGFVGILRWTFSPESIVTTVTPIPTSSDAVPEKLNLMMDKLERLGDQVERLVSSNLKEQTPDTAKKAQQTEVEKRLEKVVQGAKQWFDDTVSDKLQEINHTVVDMHQQLAQEARDIAEELDRKITTRLKSLEESIADRVEDLARTASETQERIIDLAHNRTLVFLNHLDMKISVHEDLDLKLFAALNTLNETIKSLQWDGNKTSAHQIMMEERMKLEFNRTLDALNHMERDFSATENRELKLSAAFDTLNETVAHLQQEESATDEDLQQIQERMELESNRTLYALKHLESNVSANQDQDMKLSASVDAFNKTVVGLQSEENRTDARLQMLENEHIEAGSFSVLFSPPKHGWLRSRKHEPEDHYRIVEFQAVFMRTPQVTTSISDIYSPATRQALDMKIFNVSNTGFVVKVTVKDFPVDMQVEWVASDANGPPKQKEETTFDSEKWFSD</sequence>
<keyword evidence="2" id="KW-0812">Transmembrane</keyword>
<keyword evidence="2" id="KW-0472">Membrane</keyword>
<keyword evidence="4" id="KW-1185">Reference proteome</keyword>
<dbReference type="Gene3D" id="1.20.120.20">
    <property type="entry name" value="Apolipoprotein"/>
    <property type="match status" value="1"/>
</dbReference>
<keyword evidence="2" id="KW-1133">Transmembrane helix</keyword>
<reference evidence="3" key="1">
    <citation type="submission" date="2020-06" db="EMBL/GenBank/DDBJ databases">
        <authorList>
            <consortium name="Plant Systems Biology data submission"/>
        </authorList>
    </citation>
    <scope>NUCLEOTIDE SEQUENCE</scope>
    <source>
        <strain evidence="3">D6</strain>
    </source>
</reference>
<accession>A0A9N8HL63</accession>
<evidence type="ECO:0008006" key="5">
    <source>
        <dbReference type="Google" id="ProtNLM"/>
    </source>
</evidence>
<dbReference type="Proteomes" id="UP001153069">
    <property type="component" value="Unassembled WGS sequence"/>
</dbReference>
<dbReference type="InterPro" id="IPR037221">
    <property type="entry name" value="H-type_lectin_dom_sf"/>
</dbReference>
<feature type="compositionally biased region" description="Basic and acidic residues" evidence="1">
    <location>
        <begin position="492"/>
        <end position="507"/>
    </location>
</feature>
<dbReference type="AlphaFoldDB" id="A0A9N8HL63"/>
<gene>
    <name evidence="3" type="ORF">SEMRO_1004_G230150.2</name>
</gene>
<name>A0A9N8HL63_9STRA</name>
<evidence type="ECO:0000256" key="1">
    <source>
        <dbReference type="SAM" id="MobiDB-lite"/>
    </source>
</evidence>
<protein>
    <recommendedName>
        <fullName evidence="5">H-type lectin domain-containing protein</fullName>
    </recommendedName>
</protein>
<feature type="transmembrane region" description="Helical" evidence="2">
    <location>
        <begin position="50"/>
        <end position="70"/>
    </location>
</feature>
<feature type="region of interest" description="Disordered" evidence="1">
    <location>
        <begin position="486"/>
        <end position="507"/>
    </location>
</feature>
<evidence type="ECO:0000256" key="2">
    <source>
        <dbReference type="SAM" id="Phobius"/>
    </source>
</evidence>
<evidence type="ECO:0000313" key="3">
    <source>
        <dbReference type="EMBL" id="CAB9519278.1"/>
    </source>
</evidence>
<proteinExistence type="predicted"/>
<evidence type="ECO:0000313" key="4">
    <source>
        <dbReference type="Proteomes" id="UP001153069"/>
    </source>
</evidence>
<dbReference type="SUPFAM" id="SSF141086">
    <property type="entry name" value="Agglutinin HPA-like"/>
    <property type="match status" value="1"/>
</dbReference>